<feature type="domain" description="Cadherin" evidence="11">
    <location>
        <begin position="549"/>
        <end position="657"/>
    </location>
</feature>
<dbReference type="InterPro" id="IPR020894">
    <property type="entry name" value="Cadherin_CS"/>
</dbReference>
<dbReference type="InterPro" id="IPR002126">
    <property type="entry name" value="Cadherin-like_dom"/>
</dbReference>
<evidence type="ECO:0000259" key="11">
    <source>
        <dbReference type="PROSITE" id="PS50268"/>
    </source>
</evidence>
<evidence type="ECO:0000313" key="12">
    <source>
        <dbReference type="EMBL" id="KPI97604.1"/>
    </source>
</evidence>
<keyword evidence="5 8" id="KW-0106">Calcium</keyword>
<dbReference type="PROSITE" id="PS50268">
    <property type="entry name" value="CADHERIN_2"/>
    <property type="match status" value="11"/>
</dbReference>
<evidence type="ECO:0000256" key="8">
    <source>
        <dbReference type="PROSITE-ProRule" id="PRU00043"/>
    </source>
</evidence>
<dbReference type="GO" id="GO:0016342">
    <property type="term" value="C:catenin complex"/>
    <property type="evidence" value="ECO:0007669"/>
    <property type="project" value="TreeGrafter"/>
</dbReference>
<keyword evidence="2 10" id="KW-0812">Transmembrane</keyword>
<evidence type="ECO:0000256" key="10">
    <source>
        <dbReference type="SAM" id="Phobius"/>
    </source>
</evidence>
<dbReference type="FunFam" id="2.60.40.60:FF:000020">
    <property type="entry name" value="Dachsous cadherin-related 1b"/>
    <property type="match status" value="2"/>
</dbReference>
<feature type="domain" description="Cadherin" evidence="11">
    <location>
        <begin position="726"/>
        <end position="871"/>
    </location>
</feature>
<keyword evidence="6 10" id="KW-1133">Transmembrane helix</keyword>
<reference evidence="12 13" key="1">
    <citation type="journal article" date="2015" name="Nat. Commun.">
        <title>Outbred genome sequencing and CRISPR/Cas9 gene editing in butterflies.</title>
        <authorList>
            <person name="Li X."/>
            <person name="Fan D."/>
            <person name="Zhang W."/>
            <person name="Liu G."/>
            <person name="Zhang L."/>
            <person name="Zhao L."/>
            <person name="Fang X."/>
            <person name="Chen L."/>
            <person name="Dong Y."/>
            <person name="Chen Y."/>
            <person name="Ding Y."/>
            <person name="Zhao R."/>
            <person name="Feng M."/>
            <person name="Zhu Y."/>
            <person name="Feng Y."/>
            <person name="Jiang X."/>
            <person name="Zhu D."/>
            <person name="Xiang H."/>
            <person name="Feng X."/>
            <person name="Li S."/>
            <person name="Wang J."/>
            <person name="Zhang G."/>
            <person name="Kronforst M.R."/>
            <person name="Wang W."/>
        </authorList>
    </citation>
    <scope>NUCLEOTIDE SEQUENCE [LARGE SCALE GENOMIC DNA]</scope>
    <source>
        <strain evidence="12">Ya'a_city_454_Px</strain>
        <tissue evidence="12">Whole body</tissue>
    </source>
</reference>
<protein>
    <submittedName>
        <fullName evidence="12">Cadherin-89D</fullName>
    </submittedName>
</protein>
<dbReference type="Proteomes" id="UP000053268">
    <property type="component" value="Unassembled WGS sequence"/>
</dbReference>
<dbReference type="GO" id="GO:0045296">
    <property type="term" value="F:cadherin binding"/>
    <property type="evidence" value="ECO:0007669"/>
    <property type="project" value="TreeGrafter"/>
</dbReference>
<dbReference type="GO" id="GO:0016477">
    <property type="term" value="P:cell migration"/>
    <property type="evidence" value="ECO:0007669"/>
    <property type="project" value="TreeGrafter"/>
</dbReference>
<keyword evidence="4" id="KW-0677">Repeat</keyword>
<feature type="domain" description="Cadherin" evidence="11">
    <location>
        <begin position="1388"/>
        <end position="1510"/>
    </location>
</feature>
<feature type="domain" description="Cadherin" evidence="11">
    <location>
        <begin position="1037"/>
        <end position="1142"/>
    </location>
</feature>
<feature type="compositionally biased region" description="Basic and acidic residues" evidence="9">
    <location>
        <begin position="1902"/>
        <end position="1921"/>
    </location>
</feature>
<keyword evidence="7 10" id="KW-0472">Membrane</keyword>
<feature type="compositionally biased region" description="Polar residues" evidence="9">
    <location>
        <begin position="1863"/>
        <end position="1875"/>
    </location>
</feature>
<name>A0A194PXX4_PAPXU</name>
<dbReference type="STRING" id="66420.A0A194PXX4"/>
<dbReference type="CDD" id="cd11304">
    <property type="entry name" value="Cadherin_repeat"/>
    <property type="match status" value="12"/>
</dbReference>
<comment type="subcellular location">
    <subcellularLocation>
        <location evidence="1">Cell membrane</location>
        <topology evidence="1">Single-pass type I membrane protein</topology>
    </subcellularLocation>
</comment>
<dbReference type="InterPro" id="IPR039808">
    <property type="entry name" value="Cadherin"/>
</dbReference>
<dbReference type="GO" id="GO:0008104">
    <property type="term" value="P:intracellular protein localization"/>
    <property type="evidence" value="ECO:0007669"/>
    <property type="project" value="UniProtKB-ARBA"/>
</dbReference>
<sequence>MTCEPYDSSSLSDLNFLTGLQLIYTCLITTSCYTIAYAKQTTIESGLAYPLYRCDVASENRRQVDLIASEPLSLSIFFSRKGKNLVLQAVDKEEDAHLFTYRDVNRTHVAVLLAQSVDHLVDRDAPQNVVKFRLGCDFHTGDDLISAYLSVTVYIEDVNDNAPRFLDLPYRVTVDELTPPGLTIFKGIRAFDRDKPNTPNSEVEYSITGGDPAGRFALEGPHKPGLVLAKSIDYDAGDREFLLTITASDRGSPPRSTNTTVHVIVADNDDLPPKFTLDVYRTKIPEFYPLLGKRIHKELVFEQAVRAFDQDAGVGAPLRYELISGDTRRFSLGPLNATLFLDAEIDLDAESLPGNTFVLGVQAVQVDDPRRAARARIEVEVLDLNDNLPEFEVDFYNISIVENLPNGFSVLQVMATDKDQGDNAEFTYQLSDPQGAFSIDPKSGWLTVRNQTVLDREQHSSLRMKVYAKEKNPSVVGTFLDKQRLSKWRRNPLVPALPLKEKTTYVYPDKIGTKNENIEYFEDINQLMSFVTVEVTLLDANDNNPVFVPSNLYEFTVKSNAKIGTFIGNVKAVDPDLGTNGIVFYDLQRTSNLTITSPFQVDANSGEVTVAQSPILEGRHALFIEASDQPANPSERRYSLAVVTVDVTRSNTDKPDFIGAPYEFWVGSNVGIGTSVGQIRVNEAMEKPDISYDLLHGYEEGVPFAVEERSGVITVIHELSKFNRLMYDFEAVAIQEGINLSIATNATIHVVDADDERGFLLKGTQSPITFHVKENLAGAMIGQIFNMNSSSTTLNKTANIRYIIANQQDVTDVIAIGQDGTIYAQKPLDREKRDSYRMTVIAEFNKGIVSGAGIYQVNILVDDENDNPPVFDNPIYEGVITENAKKGTEVKMTNKIRATDADFGQNAIFSYTLFGDGHDLFSVNELSGVVTYVGNKLDREERGSYLLKVVARDKGSLKSEAKLTITVLDENDNEPKYNQIIIPLGESVDLLEVHGRTDVKIFKEKKNDVNSGVAKIEVKPKNKFSTAVDATGPLFLVPENIAIGSTILKLNAIDMDSGMNGQIRYEFMSEVFIPPTALSGNALQVRRYFVINERHGHIVVARALPPEAEFRLNVSAIDGGGLSDHITIRIFVKDINDHFPMFKKSWYSFNVDEAQYSRRVLGKVDATDADFGQNANLTYFLQPDSKDLPFEISPLNGVLSINGELDREKEDKYILTVVARDNGYEKKLTSSVSVEIEVLDVNDNSPKFYAYDELLEWKHPEADNISNHNFESVMMIPVYKITLEENTPIGSVVTRVYANDSDLISNGNGLILYSLPQRKNQMNIFSIDSKEGIITTTGRLDYESQSVHNVTVVASDLGSPSLSSTAIVMLTVKDVPDEIEISDKPVFISRYYELEIEENVHTPVELVTLNLTEHYENFKMRYFILNENDTDIKRTFVIDPRNGTLYLVRSPDREVKDVYEVLVRAERQKISRELPHMIYPVSDDVLEGMTKYDVKIVVRIKDVNDNAPKFVNGGRPMVTAIPTTAPFGYEVIQLQAIDADIGLNADIRYQVMNSAGGRFAVSPRSGAVRTAGSFAHDAGKVFGFDVKATDRGGADDGRSAIANVFVYVLDESKQLILVVSAKPTEVEKGMENITRSLSNMTGYDIRVRRLEPSFKGSMDGHATDLYIYGVDPLSNAIIDMDVLQKLIMKREVSERREIGGFKLLSVGDTSTVQARSGKLLSTMEIGVVALGCLVFIGACTTAVCILCVRTNKRKRHKSYSQQRLNAFSTEHLTKFSGLFPSGGNQCQEINQSYSEADSYIDVLNHSTLKNTCPHGNTVEEFGKAHQKCVKNQFSENSDVFGQKHERMCIKYNQRPLQKRKGQDTSITSVNSSGQDSGIAEAGRCPCGHSTTHTSEESSGYEDSLKSNHNLEPHPKLYRTEPETRFLRRASFGHQPLDVRRFNARRQSFSENIQRHFPPLEKMGTGGRLTRQISTPNVNVSQTYFMGGKKNLRRIEAVKEPVVDYDQSEAEDLFDTRLDRRLSGQNRKRASFMELNGQTAVFVATPAAAEIMRRQGSERLMFARPL</sequence>
<dbReference type="EMBL" id="KQ459589">
    <property type="protein sequence ID" value="KPI97604.1"/>
    <property type="molecule type" value="Genomic_DNA"/>
</dbReference>
<feature type="region of interest" description="Disordered" evidence="9">
    <location>
        <begin position="1855"/>
        <end position="1921"/>
    </location>
</feature>
<feature type="transmembrane region" description="Helical" evidence="10">
    <location>
        <begin position="1725"/>
        <end position="1748"/>
    </location>
</feature>
<keyword evidence="13" id="KW-1185">Reference proteome</keyword>
<feature type="domain" description="Cadherin" evidence="11">
    <location>
        <begin position="1513"/>
        <end position="1625"/>
    </location>
</feature>
<dbReference type="Gene3D" id="2.60.40.60">
    <property type="entry name" value="Cadherins"/>
    <property type="match status" value="12"/>
</dbReference>
<organism evidence="12 13">
    <name type="scientific">Papilio xuthus</name>
    <name type="common">Asian swallowtail butterfly</name>
    <dbReference type="NCBI Taxonomy" id="66420"/>
    <lineage>
        <taxon>Eukaryota</taxon>
        <taxon>Metazoa</taxon>
        <taxon>Ecdysozoa</taxon>
        <taxon>Arthropoda</taxon>
        <taxon>Hexapoda</taxon>
        <taxon>Insecta</taxon>
        <taxon>Pterygota</taxon>
        <taxon>Neoptera</taxon>
        <taxon>Endopterygota</taxon>
        <taxon>Lepidoptera</taxon>
        <taxon>Glossata</taxon>
        <taxon>Ditrysia</taxon>
        <taxon>Papilionoidea</taxon>
        <taxon>Papilionidae</taxon>
        <taxon>Papilioninae</taxon>
        <taxon>Papilio</taxon>
    </lineage>
</organism>
<dbReference type="GO" id="GO:0001736">
    <property type="term" value="P:establishment of planar polarity"/>
    <property type="evidence" value="ECO:0007669"/>
    <property type="project" value="UniProtKB-ARBA"/>
</dbReference>
<evidence type="ECO:0000256" key="2">
    <source>
        <dbReference type="ARBA" id="ARBA00022692"/>
    </source>
</evidence>
<dbReference type="GO" id="GO:0007163">
    <property type="term" value="P:establishment or maintenance of cell polarity"/>
    <property type="evidence" value="ECO:0007669"/>
    <property type="project" value="UniProtKB-ARBA"/>
</dbReference>
<evidence type="ECO:0000313" key="13">
    <source>
        <dbReference type="Proteomes" id="UP000053268"/>
    </source>
</evidence>
<gene>
    <name evidence="12" type="ORF">RR46_07351</name>
</gene>
<dbReference type="GO" id="GO:0008013">
    <property type="term" value="F:beta-catenin binding"/>
    <property type="evidence" value="ECO:0007669"/>
    <property type="project" value="TreeGrafter"/>
</dbReference>
<feature type="domain" description="Cadherin" evidence="11">
    <location>
        <begin position="1143"/>
        <end position="1248"/>
    </location>
</feature>
<dbReference type="PROSITE" id="PS00232">
    <property type="entry name" value="CADHERIN_1"/>
    <property type="match status" value="7"/>
</dbReference>
<dbReference type="SMART" id="SM00112">
    <property type="entry name" value="CA"/>
    <property type="match status" value="12"/>
</dbReference>
<keyword evidence="3" id="KW-0732">Signal</keyword>
<dbReference type="SUPFAM" id="SSF49313">
    <property type="entry name" value="Cadherin-like"/>
    <property type="match status" value="12"/>
</dbReference>
<feature type="domain" description="Cadherin" evidence="11">
    <location>
        <begin position="166"/>
        <end position="275"/>
    </location>
</feature>
<dbReference type="Pfam" id="PF00028">
    <property type="entry name" value="Cadherin"/>
    <property type="match status" value="9"/>
</dbReference>
<dbReference type="PANTHER" id="PTHR24027">
    <property type="entry name" value="CADHERIN-23"/>
    <property type="match status" value="1"/>
</dbReference>
<proteinExistence type="predicted"/>
<dbReference type="PANTHER" id="PTHR24027:SF423">
    <property type="entry name" value="PROTOCADHERIN-16"/>
    <property type="match status" value="1"/>
</dbReference>
<evidence type="ECO:0000256" key="3">
    <source>
        <dbReference type="ARBA" id="ARBA00022729"/>
    </source>
</evidence>
<evidence type="ECO:0000256" key="5">
    <source>
        <dbReference type="ARBA" id="ARBA00022837"/>
    </source>
</evidence>
<dbReference type="FunFam" id="2.60.40.60:FF:000033">
    <property type="entry name" value="FAT atypical cadherin 1"/>
    <property type="match status" value="1"/>
</dbReference>
<dbReference type="PRINTS" id="PR00205">
    <property type="entry name" value="CADHERIN"/>
</dbReference>
<evidence type="ECO:0000256" key="9">
    <source>
        <dbReference type="SAM" id="MobiDB-lite"/>
    </source>
</evidence>
<dbReference type="InterPro" id="IPR015919">
    <property type="entry name" value="Cadherin-like_sf"/>
</dbReference>
<feature type="domain" description="Cadherin" evidence="11">
    <location>
        <begin position="1275"/>
        <end position="1387"/>
    </location>
</feature>
<feature type="domain" description="Cadherin" evidence="11">
    <location>
        <begin position="392"/>
        <end position="547"/>
    </location>
</feature>
<dbReference type="GO" id="GO:0005509">
    <property type="term" value="F:calcium ion binding"/>
    <property type="evidence" value="ECO:0007669"/>
    <property type="project" value="UniProtKB-UniRule"/>
</dbReference>
<dbReference type="GO" id="GO:0007156">
    <property type="term" value="P:homophilic cell adhesion via plasma membrane adhesion molecules"/>
    <property type="evidence" value="ECO:0007669"/>
    <property type="project" value="InterPro"/>
</dbReference>
<feature type="domain" description="Cadherin" evidence="11">
    <location>
        <begin position="300"/>
        <end position="391"/>
    </location>
</feature>
<evidence type="ECO:0000256" key="4">
    <source>
        <dbReference type="ARBA" id="ARBA00022737"/>
    </source>
</evidence>
<accession>A0A194PXX4</accession>
<evidence type="ECO:0000256" key="6">
    <source>
        <dbReference type="ARBA" id="ARBA00022989"/>
    </source>
</evidence>
<evidence type="ECO:0000256" key="7">
    <source>
        <dbReference type="ARBA" id="ARBA00023136"/>
    </source>
</evidence>
<feature type="domain" description="Cadherin" evidence="11">
    <location>
        <begin position="872"/>
        <end position="977"/>
    </location>
</feature>
<evidence type="ECO:0000256" key="1">
    <source>
        <dbReference type="ARBA" id="ARBA00004251"/>
    </source>
</evidence>